<evidence type="ECO:0000313" key="1">
    <source>
        <dbReference type="EMBL" id="SVD19608.1"/>
    </source>
</evidence>
<accession>A0A382TE28</accession>
<feature type="non-terminal residue" evidence="1">
    <location>
        <position position="1"/>
    </location>
</feature>
<name>A0A382TE28_9ZZZZ</name>
<proteinExistence type="predicted"/>
<organism evidence="1">
    <name type="scientific">marine metagenome</name>
    <dbReference type="NCBI Taxonomy" id="408172"/>
    <lineage>
        <taxon>unclassified sequences</taxon>
        <taxon>metagenomes</taxon>
        <taxon>ecological metagenomes</taxon>
    </lineage>
</organism>
<gene>
    <name evidence="1" type="ORF">METZ01_LOCUS372462</name>
</gene>
<sequence>FVFHINCCLFNVSISFNQIHFTFASKTLIL</sequence>
<reference evidence="1" key="1">
    <citation type="submission" date="2018-05" db="EMBL/GenBank/DDBJ databases">
        <authorList>
            <person name="Lanie J.A."/>
            <person name="Ng W.-L."/>
            <person name="Kazmierczak K.M."/>
            <person name="Andrzejewski T.M."/>
            <person name="Davidsen T.M."/>
            <person name="Wayne K.J."/>
            <person name="Tettelin H."/>
            <person name="Glass J.I."/>
            <person name="Rusch D."/>
            <person name="Podicherti R."/>
            <person name="Tsui H.-C.T."/>
            <person name="Winkler M.E."/>
        </authorList>
    </citation>
    <scope>NUCLEOTIDE SEQUENCE</scope>
</reference>
<protein>
    <submittedName>
        <fullName evidence="1">Uncharacterized protein</fullName>
    </submittedName>
</protein>
<dbReference type="EMBL" id="UINC01135456">
    <property type="protein sequence ID" value="SVD19608.1"/>
    <property type="molecule type" value="Genomic_DNA"/>
</dbReference>
<dbReference type="AlphaFoldDB" id="A0A382TE28"/>
<feature type="non-terminal residue" evidence="1">
    <location>
        <position position="30"/>
    </location>
</feature>